<reference evidence="12" key="2">
    <citation type="submission" date="2025-09" db="UniProtKB">
        <authorList>
            <consortium name="Ensembl"/>
        </authorList>
    </citation>
    <scope>IDENTIFICATION</scope>
</reference>
<dbReference type="InterPro" id="IPR010304">
    <property type="entry name" value="SMN_Tudor"/>
</dbReference>
<dbReference type="Proteomes" id="UP000261600">
    <property type="component" value="Unplaced"/>
</dbReference>
<evidence type="ECO:0000256" key="10">
    <source>
        <dbReference type="SAM" id="MobiDB-lite"/>
    </source>
</evidence>
<dbReference type="PROSITE" id="PS50304">
    <property type="entry name" value="TUDOR"/>
    <property type="match status" value="2"/>
</dbReference>
<dbReference type="GO" id="GO:0008380">
    <property type="term" value="P:RNA splicing"/>
    <property type="evidence" value="ECO:0007669"/>
    <property type="project" value="UniProtKB-KW"/>
</dbReference>
<keyword evidence="8" id="KW-0539">Nucleus</keyword>
<dbReference type="Gene3D" id="2.30.30.140">
    <property type="match status" value="2"/>
</dbReference>
<dbReference type="SUPFAM" id="SSF63748">
    <property type="entry name" value="Tudor/PWWP/MBT"/>
    <property type="match status" value="2"/>
</dbReference>
<dbReference type="PANTHER" id="PTHR39267:SF1">
    <property type="entry name" value="SURVIVAL MOTOR NEURON PROTEIN"/>
    <property type="match status" value="1"/>
</dbReference>
<dbReference type="Pfam" id="PF20635">
    <property type="entry name" value="SMN_YG-box"/>
    <property type="match status" value="1"/>
</dbReference>
<dbReference type="PANTHER" id="PTHR39267">
    <property type="entry name" value="SURVIVAL MOTOR NEURON-LIKE PROTEIN 1"/>
    <property type="match status" value="1"/>
</dbReference>
<organism evidence="12 13">
    <name type="scientific">Monopterus albus</name>
    <name type="common">Swamp eel</name>
    <dbReference type="NCBI Taxonomy" id="43700"/>
    <lineage>
        <taxon>Eukaryota</taxon>
        <taxon>Metazoa</taxon>
        <taxon>Chordata</taxon>
        <taxon>Craniata</taxon>
        <taxon>Vertebrata</taxon>
        <taxon>Euteleostomi</taxon>
        <taxon>Actinopterygii</taxon>
        <taxon>Neopterygii</taxon>
        <taxon>Teleostei</taxon>
        <taxon>Neoteleostei</taxon>
        <taxon>Acanthomorphata</taxon>
        <taxon>Anabantaria</taxon>
        <taxon>Synbranchiformes</taxon>
        <taxon>Synbranchidae</taxon>
        <taxon>Monopterus</taxon>
    </lineage>
</organism>
<dbReference type="Pfam" id="PF06003">
    <property type="entry name" value="SMN_Tudor"/>
    <property type="match status" value="2"/>
</dbReference>
<feature type="domain" description="Tudor" evidence="11">
    <location>
        <begin position="83"/>
        <end position="141"/>
    </location>
</feature>
<dbReference type="GO" id="GO:0015030">
    <property type="term" value="C:Cajal body"/>
    <property type="evidence" value="ECO:0007669"/>
    <property type="project" value="UniProtKB-SubCell"/>
</dbReference>
<protein>
    <recommendedName>
        <fullName evidence="11">Tudor domain-containing protein</fullName>
    </recommendedName>
</protein>
<keyword evidence="6" id="KW-0507">mRNA processing</keyword>
<dbReference type="STRING" id="43700.ENSMALP00000029646"/>
<dbReference type="GO" id="GO:0097504">
    <property type="term" value="C:Gemini of Cajal bodies"/>
    <property type="evidence" value="ECO:0007669"/>
    <property type="project" value="UniProtKB-SubCell"/>
</dbReference>
<keyword evidence="13" id="KW-1185">Reference proteome</keyword>
<dbReference type="GO" id="GO:0030018">
    <property type="term" value="C:Z disc"/>
    <property type="evidence" value="ECO:0007669"/>
    <property type="project" value="UniProtKB-SubCell"/>
</dbReference>
<dbReference type="InterPro" id="IPR002999">
    <property type="entry name" value="Tudor"/>
</dbReference>
<dbReference type="GO" id="GO:0043204">
    <property type="term" value="C:perikaryon"/>
    <property type="evidence" value="ECO:0007669"/>
    <property type="project" value="UniProtKB-SubCell"/>
</dbReference>
<evidence type="ECO:0000256" key="5">
    <source>
        <dbReference type="ARBA" id="ARBA00005371"/>
    </source>
</evidence>
<evidence type="ECO:0000259" key="11">
    <source>
        <dbReference type="PROSITE" id="PS50304"/>
    </source>
</evidence>
<dbReference type="GO" id="GO:0003723">
    <property type="term" value="F:RNA binding"/>
    <property type="evidence" value="ECO:0007669"/>
    <property type="project" value="InterPro"/>
</dbReference>
<evidence type="ECO:0000313" key="13">
    <source>
        <dbReference type="Proteomes" id="UP000261600"/>
    </source>
</evidence>
<dbReference type="Ensembl" id="ENSMALT00000030176.1">
    <property type="protein sequence ID" value="ENSMALP00000029646.1"/>
    <property type="gene ID" value="ENSMALG00000020522.1"/>
</dbReference>
<feature type="compositionally biased region" description="Basic and acidic residues" evidence="10">
    <location>
        <begin position="220"/>
        <end position="243"/>
    </location>
</feature>
<proteinExistence type="inferred from homology"/>
<evidence type="ECO:0000256" key="2">
    <source>
        <dbReference type="ARBA" id="ARBA00004408"/>
    </source>
</evidence>
<evidence type="ECO:0000313" key="12">
    <source>
        <dbReference type="Ensembl" id="ENSMALP00000029646.1"/>
    </source>
</evidence>
<evidence type="ECO:0000256" key="6">
    <source>
        <dbReference type="ARBA" id="ARBA00022664"/>
    </source>
</evidence>
<accession>A0A3Q3KIV6</accession>
<evidence type="ECO:0000256" key="1">
    <source>
        <dbReference type="ARBA" id="ARBA00004216"/>
    </source>
</evidence>
<keyword evidence="7" id="KW-0508">mRNA splicing</keyword>
<comment type="similarity">
    <text evidence="5">Belongs to the SMN family.</text>
</comment>
<dbReference type="SMART" id="SM00333">
    <property type="entry name" value="TUDOR"/>
    <property type="match status" value="2"/>
</dbReference>
<dbReference type="GO" id="GO:0006397">
    <property type="term" value="P:mRNA processing"/>
    <property type="evidence" value="ECO:0007669"/>
    <property type="project" value="UniProtKB-KW"/>
</dbReference>
<name>A0A3Q3KIV6_MONAL</name>
<comment type="subcellular location">
    <subcellularLocation>
        <location evidence="1">Cytoplasm</location>
        <location evidence="1">Myofibril</location>
        <location evidence="1">Sarcomere</location>
        <location evidence="1">Z line</location>
    </subcellularLocation>
    <subcellularLocation>
        <location evidence="3">Cytoplasmic granule</location>
    </subcellularLocation>
    <subcellularLocation>
        <location evidence="2">Nucleus</location>
        <location evidence="2">Cajal body</location>
    </subcellularLocation>
    <subcellularLocation>
        <location evidence="9">Nucleus</location>
        <location evidence="9">Gem</location>
    </subcellularLocation>
    <subcellularLocation>
        <location evidence="4">Perikaryon</location>
    </subcellularLocation>
</comment>
<reference evidence="12" key="1">
    <citation type="submission" date="2025-08" db="UniProtKB">
        <authorList>
            <consortium name="Ensembl"/>
        </authorList>
    </citation>
    <scope>IDENTIFICATION</scope>
</reference>
<dbReference type="InterPro" id="IPR047313">
    <property type="entry name" value="SMN_C"/>
</dbReference>
<evidence type="ECO:0000256" key="4">
    <source>
        <dbReference type="ARBA" id="ARBA00004484"/>
    </source>
</evidence>
<dbReference type="AlphaFoldDB" id="A0A3Q3KIV6"/>
<evidence type="ECO:0000256" key="9">
    <source>
        <dbReference type="ARBA" id="ARBA00034695"/>
    </source>
</evidence>
<sequence>MSAMTELIENGVIRGVVVPVEDVTAAVEYETSLVAAFEDILEIPQDVGLTECAFSEETDTREKSEKVYRQHNGQADTSSTQSVWAVGAQCRAVWSGDGQVYLATVVAVDGERCRVCFSGYGNEEDMELSTLMSPNTLLQTQIPDSLDWKPGSRCRAVYSEDGLVYPAVILWVHGQRCRVRFDGYNNEEELDVSSLLTHNELHGPIKAIRKAKERSSSQSKVERDGDDKTRGGDQQRNESEKAANRSLPLFPQFPPLSGLGVKHLLNTILLMVFPLSLTVSLLQGPPSFFPPPPWSIGEKESGSSPAIDGTLDSMLMLWYMCGYYTGSYMVSNM</sequence>
<feature type="region of interest" description="Disordered" evidence="10">
    <location>
        <begin position="208"/>
        <end position="244"/>
    </location>
</feature>
<evidence type="ECO:0000256" key="3">
    <source>
        <dbReference type="ARBA" id="ARBA00004463"/>
    </source>
</evidence>
<evidence type="ECO:0000256" key="7">
    <source>
        <dbReference type="ARBA" id="ARBA00023187"/>
    </source>
</evidence>
<evidence type="ECO:0000256" key="8">
    <source>
        <dbReference type="ARBA" id="ARBA00023242"/>
    </source>
</evidence>
<dbReference type="CDD" id="cd22852">
    <property type="entry name" value="SMN_C"/>
    <property type="match status" value="1"/>
</dbReference>
<feature type="domain" description="Tudor" evidence="11">
    <location>
        <begin position="147"/>
        <end position="205"/>
    </location>
</feature>
<dbReference type="InterPro" id="IPR040424">
    <property type="entry name" value="Smn1"/>
</dbReference>